<dbReference type="GeneID" id="113496719"/>
<dbReference type="GO" id="GO:0034045">
    <property type="term" value="C:phagophore assembly site membrane"/>
    <property type="evidence" value="ECO:0007669"/>
    <property type="project" value="TreeGrafter"/>
</dbReference>
<feature type="repeat" description="WD" evidence="4">
    <location>
        <begin position="426"/>
        <end position="451"/>
    </location>
</feature>
<dbReference type="PANTHER" id="PTHR19878:SF8">
    <property type="entry name" value="AUTOPHAGY-RELATED 16, ISOFORM F"/>
    <property type="match status" value="1"/>
</dbReference>
<evidence type="ECO:0000256" key="3">
    <source>
        <dbReference type="ARBA" id="ARBA00022737"/>
    </source>
</evidence>
<gene>
    <name evidence="8" type="primary">LOC113496719</name>
</gene>
<evidence type="ECO:0000313" key="8">
    <source>
        <dbReference type="RefSeq" id="XP_026731835.1"/>
    </source>
</evidence>
<dbReference type="GO" id="GO:0000045">
    <property type="term" value="P:autophagosome assembly"/>
    <property type="evidence" value="ECO:0007669"/>
    <property type="project" value="InterPro"/>
</dbReference>
<dbReference type="SMART" id="SM00320">
    <property type="entry name" value="WD40"/>
    <property type="match status" value="7"/>
</dbReference>
<evidence type="ECO:0000259" key="6">
    <source>
        <dbReference type="Pfam" id="PF08614"/>
    </source>
</evidence>
<dbReference type="PROSITE" id="PS50294">
    <property type="entry name" value="WD_REPEATS_REGION"/>
    <property type="match status" value="3"/>
</dbReference>
<feature type="coiled-coil region" evidence="5">
    <location>
        <begin position="82"/>
        <end position="200"/>
    </location>
</feature>
<dbReference type="KEGG" id="tnl:113496719"/>
<evidence type="ECO:0000256" key="1">
    <source>
        <dbReference type="ARBA" id="ARBA00009271"/>
    </source>
</evidence>
<evidence type="ECO:0000256" key="5">
    <source>
        <dbReference type="SAM" id="Coils"/>
    </source>
</evidence>
<feature type="repeat" description="WD" evidence="4">
    <location>
        <begin position="368"/>
        <end position="409"/>
    </location>
</feature>
<feature type="repeat" description="WD" evidence="4">
    <location>
        <begin position="326"/>
        <end position="367"/>
    </location>
</feature>
<dbReference type="Gene3D" id="1.10.287.1490">
    <property type="match status" value="1"/>
</dbReference>
<dbReference type="Proteomes" id="UP000322000">
    <property type="component" value="Chromosome 8"/>
</dbReference>
<dbReference type="InterPro" id="IPR013923">
    <property type="entry name" value="Autophagy-rel_prot_16_dom"/>
</dbReference>
<feature type="domain" description="Autophagy-related protein 16" evidence="6">
    <location>
        <begin position="16"/>
        <end position="206"/>
    </location>
</feature>
<keyword evidence="3" id="KW-0677">Repeat</keyword>
<protein>
    <submittedName>
        <fullName evidence="8">Autophagy-related protein 16 isoform X1</fullName>
    </submittedName>
</protein>
<comment type="similarity">
    <text evidence="1">Belongs to the WD repeat ATG16 family.</text>
</comment>
<dbReference type="Gene3D" id="2.130.10.10">
    <property type="entry name" value="YVTN repeat-like/Quinoprotein amine dehydrogenase"/>
    <property type="match status" value="1"/>
</dbReference>
<dbReference type="InterPro" id="IPR045160">
    <property type="entry name" value="ATG16"/>
</dbReference>
<evidence type="ECO:0000313" key="7">
    <source>
        <dbReference type="Proteomes" id="UP000322000"/>
    </source>
</evidence>
<feature type="repeat" description="WD" evidence="4">
    <location>
        <begin position="539"/>
        <end position="570"/>
    </location>
</feature>
<dbReference type="PRINTS" id="PR00320">
    <property type="entry name" value="GPROTEINBRPT"/>
</dbReference>
<dbReference type="InParanoid" id="A0A7E5VU17"/>
<reference evidence="8" key="1">
    <citation type="submission" date="2025-08" db="UniProtKB">
        <authorList>
            <consortium name="RefSeq"/>
        </authorList>
    </citation>
    <scope>IDENTIFICATION</scope>
</reference>
<dbReference type="InterPro" id="IPR015943">
    <property type="entry name" value="WD40/YVTN_repeat-like_dom_sf"/>
</dbReference>
<dbReference type="CTD" id="326115"/>
<dbReference type="AlphaFoldDB" id="A0A7E5VU17"/>
<organism evidence="7 8">
    <name type="scientific">Trichoplusia ni</name>
    <name type="common">Cabbage looper</name>
    <dbReference type="NCBI Taxonomy" id="7111"/>
    <lineage>
        <taxon>Eukaryota</taxon>
        <taxon>Metazoa</taxon>
        <taxon>Ecdysozoa</taxon>
        <taxon>Arthropoda</taxon>
        <taxon>Hexapoda</taxon>
        <taxon>Insecta</taxon>
        <taxon>Pterygota</taxon>
        <taxon>Neoptera</taxon>
        <taxon>Endopterygota</taxon>
        <taxon>Lepidoptera</taxon>
        <taxon>Glossata</taxon>
        <taxon>Ditrysia</taxon>
        <taxon>Noctuoidea</taxon>
        <taxon>Noctuidae</taxon>
        <taxon>Plusiinae</taxon>
        <taxon>Trichoplusia</taxon>
    </lineage>
</organism>
<dbReference type="Pfam" id="PF08614">
    <property type="entry name" value="ATG16"/>
    <property type="match status" value="1"/>
</dbReference>
<dbReference type="RefSeq" id="XP_026731835.1">
    <property type="nucleotide sequence ID" value="XM_026876034.1"/>
</dbReference>
<evidence type="ECO:0000256" key="4">
    <source>
        <dbReference type="PROSITE-ProRule" id="PRU00221"/>
    </source>
</evidence>
<dbReference type="GO" id="GO:0000421">
    <property type="term" value="C:autophagosome membrane"/>
    <property type="evidence" value="ECO:0007669"/>
    <property type="project" value="TreeGrafter"/>
</dbReference>
<dbReference type="InterPro" id="IPR020472">
    <property type="entry name" value="WD40_PAC1"/>
</dbReference>
<dbReference type="PROSITE" id="PS50082">
    <property type="entry name" value="WD_REPEATS_2"/>
    <property type="match status" value="5"/>
</dbReference>
<sequence length="573" mass="63810">MNYKIKMEGSGWRSNIVSQLQARNKCETVAFQDIISFQSRLFDNVNTLKNENLQLTLLNERIRFTGTDSVLSGTGTANNERIQALEQKILIQQEELTSMHRRRGENAQQIMSLNEKVHELEKQLQAKDIVISETTAVIASLRAEIQMYETNMAELQGLNQVLRDEHQALQIAFASIEEKLRKAQDENRSLVERLIKYKAKDADKMNEENEHFLKSSNPTAFFINTFGRVSFGKKSDKVRKELEEAARESGSRSSGSGSSEDKILESMPFYATVLPNKVALRFDAHDGEVNAVKWSPTDRIVATGGADRKVKLWDVTKSMVESRGTLVGSNAGVMSVDFDATGAYIVGASNDFASRVWTVADQRLRHTLTGHSGKVMAAKFLGEPTKVITGSHDRTLKIWDLRSKMCTETKFAGSSCNDLVTSDGAGSTIISGHFDKRIRFWDIRTEMSANDIMLQGKVTSLDLSRDNNYLLACVRDDTIQLIDLRMNTIVRSFSHESFKVGCDWSRAAFGPGGRLLSVGAADGAAYVWNTHSGRLETILKDHTSAVTAVSWHPQSGLLASVDRGKRAIIWGDL</sequence>
<dbReference type="GO" id="GO:0034274">
    <property type="term" value="C:Atg12-Atg5-Atg16 complex"/>
    <property type="evidence" value="ECO:0007669"/>
    <property type="project" value="TreeGrafter"/>
</dbReference>
<dbReference type="PROSITE" id="PS00678">
    <property type="entry name" value="WD_REPEATS_1"/>
    <property type="match status" value="2"/>
</dbReference>
<dbReference type="InterPro" id="IPR001680">
    <property type="entry name" value="WD40_rpt"/>
</dbReference>
<dbReference type="Pfam" id="PF00400">
    <property type="entry name" value="WD40"/>
    <property type="match status" value="5"/>
</dbReference>
<dbReference type="CDD" id="cd22887">
    <property type="entry name" value="Atg16_CCD"/>
    <property type="match status" value="1"/>
</dbReference>
<dbReference type="CDD" id="cd00200">
    <property type="entry name" value="WD40"/>
    <property type="match status" value="1"/>
</dbReference>
<keyword evidence="2 4" id="KW-0853">WD repeat</keyword>
<evidence type="ECO:0000256" key="2">
    <source>
        <dbReference type="ARBA" id="ARBA00022574"/>
    </source>
</evidence>
<keyword evidence="5" id="KW-0175">Coiled coil</keyword>
<dbReference type="InterPro" id="IPR036322">
    <property type="entry name" value="WD40_repeat_dom_sf"/>
</dbReference>
<proteinExistence type="inferred from homology"/>
<dbReference type="InterPro" id="IPR019775">
    <property type="entry name" value="WD40_repeat_CS"/>
</dbReference>
<keyword evidence="7" id="KW-1185">Reference proteome</keyword>
<dbReference type="GO" id="GO:0043495">
    <property type="term" value="F:protein-membrane adaptor activity"/>
    <property type="evidence" value="ECO:0007669"/>
    <property type="project" value="TreeGrafter"/>
</dbReference>
<feature type="repeat" description="WD" evidence="4">
    <location>
        <begin position="282"/>
        <end position="323"/>
    </location>
</feature>
<dbReference type="OrthoDB" id="6262491at2759"/>
<dbReference type="FunCoup" id="A0A7E5VU17">
    <property type="interactions" value="2466"/>
</dbReference>
<dbReference type="PANTHER" id="PTHR19878">
    <property type="entry name" value="AUTOPHAGY PROTEIN 16-LIKE"/>
    <property type="match status" value="1"/>
</dbReference>
<accession>A0A7E5VU17</accession>
<name>A0A7E5VU17_TRINI</name>
<dbReference type="SUPFAM" id="SSF50978">
    <property type="entry name" value="WD40 repeat-like"/>
    <property type="match status" value="1"/>
</dbReference>